<reference evidence="3 4" key="1">
    <citation type="submission" date="2024-03" db="EMBL/GenBank/DDBJ databases">
        <title>A Dehalogenimonas Isolated from Estuarine Sediments Dihaloeliminates Chlorinated Alkanes.</title>
        <authorList>
            <person name="Yang Y."/>
            <person name="Wang H."/>
        </authorList>
    </citation>
    <scope>NUCLEOTIDE SEQUENCE [LARGE SCALE GENOMIC DNA]</scope>
    <source>
        <strain evidence="3 4">W</strain>
    </source>
</reference>
<feature type="domain" description="UspA" evidence="2">
    <location>
        <begin position="1"/>
        <end position="132"/>
    </location>
</feature>
<dbReference type="Gene3D" id="3.40.50.620">
    <property type="entry name" value="HUPs"/>
    <property type="match status" value="2"/>
</dbReference>
<dbReference type="Pfam" id="PF00582">
    <property type="entry name" value="Usp"/>
    <property type="match status" value="2"/>
</dbReference>
<gene>
    <name evidence="3" type="ORF">V8247_06325</name>
</gene>
<dbReference type="Proteomes" id="UP001375370">
    <property type="component" value="Chromosome"/>
</dbReference>
<organism evidence="3 4">
    <name type="scientific">Candidatus Dehalogenimonas loeffleri</name>
    <dbReference type="NCBI Taxonomy" id="3127115"/>
    <lineage>
        <taxon>Bacteria</taxon>
        <taxon>Bacillati</taxon>
        <taxon>Chloroflexota</taxon>
        <taxon>Dehalococcoidia</taxon>
        <taxon>Dehalococcoidales</taxon>
        <taxon>Dehalococcoidaceae</taxon>
        <taxon>Dehalogenimonas</taxon>
    </lineage>
</organism>
<evidence type="ECO:0000313" key="4">
    <source>
        <dbReference type="Proteomes" id="UP001375370"/>
    </source>
</evidence>
<dbReference type="EMBL" id="CP146612">
    <property type="protein sequence ID" value="WWX24874.1"/>
    <property type="molecule type" value="Genomic_DNA"/>
</dbReference>
<sequence length="289" mass="31388">MFKKILLPLDGSDLAEAVIPYGEALARRTGAELVLLHACDESHHLHHTMHRLYLEKRAEIIAADLTGDGALPAVTAVTQFGQPTEVIQNYVANNGIDLVVMVREGSSTTQRQTTSLFDDVFRLVGCPAMLVPPHTPDGGRPLFNQILVPLDGSAGSEQALAPAVALARVDDGEITLFSMVREVYDAEPESDLVGDRGLYDREVSVKEQEKTGDYLEQLARKLRLEGLDADTRVDIGDDSSRLIAAAARVLGADMVVMATASVVSTWRAKSITHKLLAESELPLLIVRQQ</sequence>
<comment type="similarity">
    <text evidence="1">Belongs to the universal stress protein A family.</text>
</comment>
<dbReference type="CDD" id="cd00293">
    <property type="entry name" value="USP-like"/>
    <property type="match status" value="2"/>
</dbReference>
<accession>A0ABZ2J5E4</accession>
<dbReference type="PRINTS" id="PR01438">
    <property type="entry name" value="UNVRSLSTRESS"/>
</dbReference>
<protein>
    <submittedName>
        <fullName evidence="3">Universal stress protein</fullName>
    </submittedName>
</protein>
<dbReference type="SUPFAM" id="SSF52402">
    <property type="entry name" value="Adenine nucleotide alpha hydrolases-like"/>
    <property type="match status" value="2"/>
</dbReference>
<proteinExistence type="inferred from homology"/>
<dbReference type="PANTHER" id="PTHR46268:SF6">
    <property type="entry name" value="UNIVERSAL STRESS PROTEIN UP12"/>
    <property type="match status" value="1"/>
</dbReference>
<dbReference type="RefSeq" id="WP_338736996.1">
    <property type="nucleotide sequence ID" value="NZ_CP146612.1"/>
</dbReference>
<evidence type="ECO:0000313" key="3">
    <source>
        <dbReference type="EMBL" id="WWX24874.1"/>
    </source>
</evidence>
<evidence type="ECO:0000256" key="1">
    <source>
        <dbReference type="ARBA" id="ARBA00008791"/>
    </source>
</evidence>
<dbReference type="InterPro" id="IPR014729">
    <property type="entry name" value="Rossmann-like_a/b/a_fold"/>
</dbReference>
<dbReference type="InterPro" id="IPR006015">
    <property type="entry name" value="Universal_stress_UspA"/>
</dbReference>
<evidence type="ECO:0000259" key="2">
    <source>
        <dbReference type="Pfam" id="PF00582"/>
    </source>
</evidence>
<name>A0ABZ2J5E4_9CHLR</name>
<feature type="domain" description="UspA" evidence="2">
    <location>
        <begin position="143"/>
        <end position="287"/>
    </location>
</feature>
<keyword evidence="4" id="KW-1185">Reference proteome</keyword>
<dbReference type="InterPro" id="IPR006016">
    <property type="entry name" value="UspA"/>
</dbReference>
<dbReference type="PANTHER" id="PTHR46268">
    <property type="entry name" value="STRESS RESPONSE PROTEIN NHAX"/>
    <property type="match status" value="1"/>
</dbReference>